<evidence type="ECO:0000313" key="2">
    <source>
        <dbReference type="Proteomes" id="UP000559256"/>
    </source>
</evidence>
<dbReference type="AlphaFoldDB" id="A0A8H5LUP9"/>
<proteinExistence type="predicted"/>
<dbReference type="EMBL" id="JAACJM010000011">
    <property type="protein sequence ID" value="KAF5370267.1"/>
    <property type="molecule type" value="Genomic_DNA"/>
</dbReference>
<protein>
    <recommendedName>
        <fullName evidence="3">F-box domain-containing protein</fullName>
    </recommendedName>
</protein>
<sequence length="652" mass="74302">MPQVAIQRPEMLLPTQEFEGIDHFLAFLRSAYCGYFPDIADISRSLSVAENEMQRCLEGLFHLDPTVELEQMQTLRWEMDELERRVAGYRSLLAPIRRLPAEIFCYIFELFCLEEGSKFGIQPDCPAGTISQVCAGWRELARAMPELWSSVSIHLLSTLERTGRAEPFPDSGYVAKVPQGFDEEVMLPLRMHLGLSRQAPLDIDVVINPEPVHNLLPRPDGLPMAQLYFDLSHELSLCGELILKSLIPHSGRWRNFHFSPTFEDLLGCVKGKVPLLRSLKLGWYTNEWTLRERIDADNFENTPDLRVVSLFGRRRVNLSWGQLTEYALQYSEDFSELFRAQGVTTAILYACGYTDDEFGLVFIDELRPKYHDLHSLSIVLSSEFPDIYQYFQRMTLPHLDRLSILGKEGDPPLTTNEFWHPSFASIYTDFLSRSSCTITSLSLVNIAMWDSDAMHLIFHLQFLASLTIHDLEEPKTFADPALFSKLQYDRAIITGRFLASLMVYDDDPYADATSTTFKLLRQYVLGPPDCSIPPPRTLYLPRLQSLDLRFHPTFPSDLVFDVVHSRLSGPRAELGEWQGTQRAVDGLGELKLVVFLKENLSNGDTGGESESSFNIQELSEWLGDLGLQFTCSSKLVSPVMAERKRRPRAVSF</sequence>
<name>A0A8H5LUP9_9AGAR</name>
<comment type="caution">
    <text evidence="1">The sequence shown here is derived from an EMBL/GenBank/DDBJ whole genome shotgun (WGS) entry which is preliminary data.</text>
</comment>
<reference evidence="1 2" key="1">
    <citation type="journal article" date="2020" name="ISME J.">
        <title>Uncovering the hidden diversity of litter-decomposition mechanisms in mushroom-forming fungi.</title>
        <authorList>
            <person name="Floudas D."/>
            <person name="Bentzer J."/>
            <person name="Ahren D."/>
            <person name="Johansson T."/>
            <person name="Persson P."/>
            <person name="Tunlid A."/>
        </authorList>
    </citation>
    <scope>NUCLEOTIDE SEQUENCE [LARGE SCALE GENOMIC DNA]</scope>
    <source>
        <strain evidence="1 2">CBS 291.85</strain>
    </source>
</reference>
<dbReference type="OrthoDB" id="3365698at2759"/>
<evidence type="ECO:0000313" key="1">
    <source>
        <dbReference type="EMBL" id="KAF5370267.1"/>
    </source>
</evidence>
<organism evidence="1 2">
    <name type="scientific">Tetrapyrgos nigripes</name>
    <dbReference type="NCBI Taxonomy" id="182062"/>
    <lineage>
        <taxon>Eukaryota</taxon>
        <taxon>Fungi</taxon>
        <taxon>Dikarya</taxon>
        <taxon>Basidiomycota</taxon>
        <taxon>Agaricomycotina</taxon>
        <taxon>Agaricomycetes</taxon>
        <taxon>Agaricomycetidae</taxon>
        <taxon>Agaricales</taxon>
        <taxon>Marasmiineae</taxon>
        <taxon>Marasmiaceae</taxon>
        <taxon>Tetrapyrgos</taxon>
    </lineage>
</organism>
<keyword evidence="2" id="KW-1185">Reference proteome</keyword>
<dbReference type="Proteomes" id="UP000559256">
    <property type="component" value="Unassembled WGS sequence"/>
</dbReference>
<accession>A0A8H5LUP9</accession>
<evidence type="ECO:0008006" key="3">
    <source>
        <dbReference type="Google" id="ProtNLM"/>
    </source>
</evidence>
<gene>
    <name evidence="1" type="ORF">D9758_006935</name>
</gene>